<reference evidence="3" key="1">
    <citation type="submission" date="2022-08" db="EMBL/GenBank/DDBJ databases">
        <title>Draft genome sequencing of Roseisolibacter agri AW1220.</title>
        <authorList>
            <person name="Tobiishi Y."/>
            <person name="Tonouchi A."/>
        </authorList>
    </citation>
    <scope>NUCLEOTIDE SEQUENCE</scope>
    <source>
        <strain evidence="3">AW1220</strain>
    </source>
</reference>
<dbReference type="RefSeq" id="WP_284349643.1">
    <property type="nucleotide sequence ID" value="NZ_BRXS01000002.1"/>
</dbReference>
<evidence type="ECO:0000313" key="4">
    <source>
        <dbReference type="Proteomes" id="UP001161325"/>
    </source>
</evidence>
<name>A0AA37VEI2_9BACT</name>
<feature type="signal peptide" evidence="1">
    <location>
        <begin position="1"/>
        <end position="20"/>
    </location>
</feature>
<keyword evidence="1" id="KW-0732">Signal</keyword>
<feature type="domain" description="DUF4440" evidence="2">
    <location>
        <begin position="40"/>
        <end position="146"/>
    </location>
</feature>
<dbReference type="Proteomes" id="UP001161325">
    <property type="component" value="Unassembled WGS sequence"/>
</dbReference>
<feature type="chain" id="PRO_5041357890" description="DUF4440 domain-containing protein" evidence="1">
    <location>
        <begin position="21"/>
        <end position="158"/>
    </location>
</feature>
<organism evidence="3 4">
    <name type="scientific">Roseisolibacter agri</name>
    <dbReference type="NCBI Taxonomy" id="2014610"/>
    <lineage>
        <taxon>Bacteria</taxon>
        <taxon>Pseudomonadati</taxon>
        <taxon>Gemmatimonadota</taxon>
        <taxon>Gemmatimonadia</taxon>
        <taxon>Gemmatimonadales</taxon>
        <taxon>Gemmatimonadaceae</taxon>
        <taxon>Roseisolibacter</taxon>
    </lineage>
</organism>
<dbReference type="EMBL" id="BRXS01000002">
    <property type="protein sequence ID" value="GLC25199.1"/>
    <property type="molecule type" value="Genomic_DNA"/>
</dbReference>
<dbReference type="AlphaFoldDB" id="A0AA37VEI2"/>
<dbReference type="SUPFAM" id="SSF54427">
    <property type="entry name" value="NTF2-like"/>
    <property type="match status" value="1"/>
</dbReference>
<dbReference type="InterPro" id="IPR032710">
    <property type="entry name" value="NTF2-like_dom_sf"/>
</dbReference>
<accession>A0AA37VEI2</accession>
<comment type="caution">
    <text evidence="3">The sequence shown here is derived from an EMBL/GenBank/DDBJ whole genome shotgun (WGS) entry which is preliminary data.</text>
</comment>
<sequence length="158" mass="16603">MLRSHVSLAALVLCAGTAAAQPVTKASPSAATSDSVEAAAVVTRFHRALEQGDSVAALALLAPDAAILESGAVETVADYRAHHLPADIEYARAVPGTRAPVRVQVRGDVAWTVGSSETKGEFRGRPVNSAGAELMVLTRMPHGWRISAIHWSSRRKTS</sequence>
<evidence type="ECO:0000313" key="3">
    <source>
        <dbReference type="EMBL" id="GLC25199.1"/>
    </source>
</evidence>
<dbReference type="Gene3D" id="3.10.450.50">
    <property type="match status" value="1"/>
</dbReference>
<keyword evidence="4" id="KW-1185">Reference proteome</keyword>
<protein>
    <recommendedName>
        <fullName evidence="2">DUF4440 domain-containing protein</fullName>
    </recommendedName>
</protein>
<evidence type="ECO:0000259" key="2">
    <source>
        <dbReference type="Pfam" id="PF14534"/>
    </source>
</evidence>
<proteinExistence type="predicted"/>
<dbReference type="InterPro" id="IPR027843">
    <property type="entry name" value="DUF4440"/>
</dbReference>
<evidence type="ECO:0000256" key="1">
    <source>
        <dbReference type="SAM" id="SignalP"/>
    </source>
</evidence>
<gene>
    <name evidence="3" type="ORF">rosag_17120</name>
</gene>
<dbReference type="Pfam" id="PF14534">
    <property type="entry name" value="DUF4440"/>
    <property type="match status" value="1"/>
</dbReference>